<accession>A0ABT5HHS7</accession>
<dbReference type="Proteomes" id="UP001218579">
    <property type="component" value="Unassembled WGS sequence"/>
</dbReference>
<evidence type="ECO:0000313" key="4">
    <source>
        <dbReference type="EMBL" id="MDC7675795.1"/>
    </source>
</evidence>
<dbReference type="GO" id="GO:0008237">
    <property type="term" value="F:metallopeptidase activity"/>
    <property type="evidence" value="ECO:0007669"/>
    <property type="project" value="UniProtKB-KW"/>
</dbReference>
<reference evidence="4 5" key="1">
    <citation type="submission" date="2023-01" db="EMBL/GenBank/DDBJ databases">
        <title>Novel species of the genus Asticcacaulis isolated from rivers.</title>
        <authorList>
            <person name="Lu H."/>
        </authorList>
    </citation>
    <scope>NUCLEOTIDE SEQUENCE [LARGE SCALE GENOMIC DNA]</scope>
    <source>
        <strain evidence="4 5">LKC15W</strain>
    </source>
</reference>
<dbReference type="InterPro" id="IPR032534">
    <property type="entry name" value="EcxA_zinc-bd"/>
</dbReference>
<dbReference type="Gene3D" id="3.40.390.10">
    <property type="entry name" value="Collagenase (Catalytic Domain)"/>
    <property type="match status" value="1"/>
</dbReference>
<dbReference type="PANTHER" id="PTHR38478:SF1">
    <property type="entry name" value="ZINC DEPENDENT METALLOPROTEASE DOMAIN LIPOPROTEIN"/>
    <property type="match status" value="1"/>
</dbReference>
<evidence type="ECO:0000256" key="1">
    <source>
        <dbReference type="SAM" id="SignalP"/>
    </source>
</evidence>
<dbReference type="Pfam" id="PF17148">
    <property type="entry name" value="DUF5117"/>
    <property type="match status" value="1"/>
</dbReference>
<feature type="domain" description="EcxA zinc-binding" evidence="2">
    <location>
        <begin position="420"/>
        <end position="723"/>
    </location>
</feature>
<evidence type="ECO:0000313" key="5">
    <source>
        <dbReference type="Proteomes" id="UP001218579"/>
    </source>
</evidence>
<evidence type="ECO:0000259" key="2">
    <source>
        <dbReference type="Pfam" id="PF16313"/>
    </source>
</evidence>
<dbReference type="RefSeq" id="WP_272744115.1">
    <property type="nucleotide sequence ID" value="NZ_JAQQKV010000001.1"/>
</dbReference>
<dbReference type="InterPro" id="IPR033413">
    <property type="entry name" value="DUF5117"/>
</dbReference>
<name>A0ABT5HHS7_9CAUL</name>
<feature type="signal peptide" evidence="1">
    <location>
        <begin position="1"/>
        <end position="28"/>
    </location>
</feature>
<feature type="chain" id="PRO_5046822397" evidence="1">
    <location>
        <begin position="29"/>
        <end position="834"/>
    </location>
</feature>
<sequence length="834" mass="89552">MRHANYQVSTLLALILMASAPVPVLALAQTKPAASAPAPGWAAQSAAYKRLDGLLPLFVDATGGRVFMQLPPAKADGVMTEVLHHTLIKEGMGSASVRPERGQFGPTRLLQFRKIGGKVLAEYKTPEFKASGTKEEAKAVDDAFPDSAVWAGPVVATLGDGSVIVDITAFLTRDAWGMRDSLNRSGQGTFRAAPELTLTDTTTVKAFPDNLEMDAIFTFASENPGREISNIASDPTSLTFVMHHSFIRLPDAGYTPRVFDPRTAENDILITDFSAPLGQALVTRLARRFRLEKTDPSAARSTVKKPIVFYVDNSAPEPIRSALVDGALWWKDAFEAAGYIDAYRVEVLPEGVDPMDTRYNVIFWANRLTRSWSYGQTVTDPRTGEIVRGAVILGSQRIRQNIIMFETMLGVDKTAKGGPNDPVEIALARARQLSAHEVGHALGFQHNFAASGQGRTSVMDYPVARIDIKGDALDFADAYGVGIGEWDKFSVDALYGAEAGLKDRIDAGAARLRFRADIDGRADSTGNPYASSWDNGADPVAEITHLMQVRRIALTNFGLNSLPEGVAVNELRRRLVPVFLLHRYQVSATAKLIGGTDYAYPVKGGGAEAVLTPVPISQQSAALDALIATLKPSELTLSDVQLKLLAAQTTGDADPQYETEIFGSRMGRSFDPGVATETAAEVTLSALFAPERLNRLAVAEVRDGEALKLEAVLDRVISAVFAPSVATPMEAEAARRVQMRTVLMLARHINGVALGTTPGAIAGRNDAVLSPVAAAVVSGRLKALGSKLKKAKSKDPLQAAQDAWLSELIADSEAMKTLLASGRYDVRIPPGEPI</sequence>
<keyword evidence="1" id="KW-0732">Signal</keyword>
<dbReference type="PANTHER" id="PTHR38478">
    <property type="entry name" value="PEPTIDASE M1A AND M12B"/>
    <property type="match status" value="1"/>
</dbReference>
<dbReference type="Pfam" id="PF16313">
    <property type="entry name" value="DUF4953"/>
    <property type="match status" value="1"/>
</dbReference>
<dbReference type="CDD" id="cd04276">
    <property type="entry name" value="ZnMc_MMP_like_2"/>
    <property type="match status" value="1"/>
</dbReference>
<dbReference type="EMBL" id="JAQQKV010000001">
    <property type="protein sequence ID" value="MDC7675795.1"/>
    <property type="molecule type" value="Genomic_DNA"/>
</dbReference>
<feature type="domain" description="DUF5117" evidence="3">
    <location>
        <begin position="103"/>
        <end position="293"/>
    </location>
</feature>
<gene>
    <name evidence="4" type="ORF">PQU98_06625</name>
</gene>
<dbReference type="SUPFAM" id="SSF55486">
    <property type="entry name" value="Metalloproteases ('zincins'), catalytic domain"/>
    <property type="match status" value="1"/>
</dbReference>
<protein>
    <submittedName>
        <fullName evidence="4">Zinc-dependent metalloprotease</fullName>
    </submittedName>
</protein>
<dbReference type="InterPro" id="IPR024079">
    <property type="entry name" value="MetalloPept_cat_dom_sf"/>
</dbReference>
<evidence type="ECO:0000259" key="3">
    <source>
        <dbReference type="Pfam" id="PF17148"/>
    </source>
</evidence>
<dbReference type="InterPro" id="IPR034032">
    <property type="entry name" value="Zn_MMP-like_bac"/>
</dbReference>
<keyword evidence="4" id="KW-0378">Hydrolase</keyword>
<keyword evidence="5" id="KW-1185">Reference proteome</keyword>
<comment type="caution">
    <text evidence="4">The sequence shown here is derived from an EMBL/GenBank/DDBJ whole genome shotgun (WGS) entry which is preliminary data.</text>
</comment>
<proteinExistence type="predicted"/>
<keyword evidence="4" id="KW-0645">Protease</keyword>
<keyword evidence="4" id="KW-0482">Metalloprotease</keyword>
<organism evidence="4 5">
    <name type="scientific">Asticcacaulis machinosus</name>
    <dbReference type="NCBI Taxonomy" id="2984211"/>
    <lineage>
        <taxon>Bacteria</taxon>
        <taxon>Pseudomonadati</taxon>
        <taxon>Pseudomonadota</taxon>
        <taxon>Alphaproteobacteria</taxon>
        <taxon>Caulobacterales</taxon>
        <taxon>Caulobacteraceae</taxon>
        <taxon>Asticcacaulis</taxon>
    </lineage>
</organism>